<sequence length="114" mass="12507">MKIYRPVWAEVNLNNIKDNLRFIRTLISKSTKIMAVIKANGYGHGALKVAKAAIEAGVERLGVASVEEALELINDDIKAPIQLLSQPPISSVKIIVENSTIKNSILALYILKIL</sequence>
<dbReference type="GO" id="GO:0030632">
    <property type="term" value="P:D-alanine biosynthetic process"/>
    <property type="evidence" value="ECO:0007669"/>
    <property type="project" value="TreeGrafter"/>
</dbReference>
<comment type="cofactor">
    <cofactor evidence="1">
        <name>pyridoxal 5'-phosphate</name>
        <dbReference type="ChEBI" id="CHEBI:597326"/>
    </cofactor>
</comment>
<dbReference type="GO" id="GO:0005829">
    <property type="term" value="C:cytosol"/>
    <property type="evidence" value="ECO:0007669"/>
    <property type="project" value="TreeGrafter"/>
</dbReference>
<dbReference type="PRINTS" id="PR00992">
    <property type="entry name" value="ALARACEMASE"/>
</dbReference>
<evidence type="ECO:0000256" key="3">
    <source>
        <dbReference type="ARBA" id="ARBA00023235"/>
    </source>
</evidence>
<name>X1G819_9ZZZZ</name>
<keyword evidence="3" id="KW-0413">Isomerase</keyword>
<dbReference type="Gene3D" id="3.20.20.10">
    <property type="entry name" value="Alanine racemase"/>
    <property type="match status" value="1"/>
</dbReference>
<evidence type="ECO:0000313" key="5">
    <source>
        <dbReference type="EMBL" id="GAH37709.1"/>
    </source>
</evidence>
<organism evidence="5">
    <name type="scientific">marine sediment metagenome</name>
    <dbReference type="NCBI Taxonomy" id="412755"/>
    <lineage>
        <taxon>unclassified sequences</taxon>
        <taxon>metagenomes</taxon>
        <taxon>ecological metagenomes</taxon>
    </lineage>
</organism>
<evidence type="ECO:0000256" key="1">
    <source>
        <dbReference type="ARBA" id="ARBA00001933"/>
    </source>
</evidence>
<dbReference type="GO" id="GO:0008784">
    <property type="term" value="F:alanine racemase activity"/>
    <property type="evidence" value="ECO:0007669"/>
    <property type="project" value="InterPro"/>
</dbReference>
<evidence type="ECO:0000259" key="4">
    <source>
        <dbReference type="Pfam" id="PF01168"/>
    </source>
</evidence>
<feature type="domain" description="Alanine racemase N-terminal" evidence="4">
    <location>
        <begin position="11"/>
        <end position="98"/>
    </location>
</feature>
<keyword evidence="2" id="KW-0663">Pyridoxal phosphate</keyword>
<comment type="caution">
    <text evidence="5">The sequence shown here is derived from an EMBL/GenBank/DDBJ whole genome shotgun (WGS) entry which is preliminary data.</text>
</comment>
<dbReference type="GO" id="GO:0009252">
    <property type="term" value="P:peptidoglycan biosynthetic process"/>
    <property type="evidence" value="ECO:0007669"/>
    <property type="project" value="TreeGrafter"/>
</dbReference>
<dbReference type="PANTHER" id="PTHR30511">
    <property type="entry name" value="ALANINE RACEMASE"/>
    <property type="match status" value="1"/>
</dbReference>
<dbReference type="PROSITE" id="PS00395">
    <property type="entry name" value="ALANINE_RACEMASE"/>
    <property type="match status" value="1"/>
</dbReference>
<dbReference type="GO" id="GO:0030170">
    <property type="term" value="F:pyridoxal phosphate binding"/>
    <property type="evidence" value="ECO:0007669"/>
    <property type="project" value="TreeGrafter"/>
</dbReference>
<dbReference type="SUPFAM" id="SSF51419">
    <property type="entry name" value="PLP-binding barrel"/>
    <property type="match status" value="1"/>
</dbReference>
<dbReference type="AlphaFoldDB" id="X1G819"/>
<gene>
    <name evidence="5" type="ORF">S03H2_10787</name>
</gene>
<reference evidence="5" key="1">
    <citation type="journal article" date="2014" name="Front. Microbiol.">
        <title>High frequency of phylogenetically diverse reductive dehalogenase-homologous genes in deep subseafloor sedimentary metagenomes.</title>
        <authorList>
            <person name="Kawai M."/>
            <person name="Futagami T."/>
            <person name="Toyoda A."/>
            <person name="Takaki Y."/>
            <person name="Nishi S."/>
            <person name="Hori S."/>
            <person name="Arai W."/>
            <person name="Tsubouchi T."/>
            <person name="Morono Y."/>
            <person name="Uchiyama I."/>
            <person name="Ito T."/>
            <person name="Fujiyama A."/>
            <person name="Inagaki F."/>
            <person name="Takami H."/>
        </authorList>
    </citation>
    <scope>NUCLEOTIDE SEQUENCE</scope>
    <source>
        <strain evidence="5">Expedition CK06-06</strain>
    </source>
</reference>
<accession>X1G819</accession>
<dbReference type="Pfam" id="PF01168">
    <property type="entry name" value="Ala_racemase_N"/>
    <property type="match status" value="1"/>
</dbReference>
<protein>
    <recommendedName>
        <fullName evidence="4">Alanine racemase N-terminal domain-containing protein</fullName>
    </recommendedName>
</protein>
<proteinExistence type="predicted"/>
<evidence type="ECO:0000256" key="2">
    <source>
        <dbReference type="ARBA" id="ARBA00022898"/>
    </source>
</evidence>
<dbReference type="EMBL" id="BARU01005530">
    <property type="protein sequence ID" value="GAH37709.1"/>
    <property type="molecule type" value="Genomic_DNA"/>
</dbReference>
<dbReference type="InterPro" id="IPR000821">
    <property type="entry name" value="Ala_racemase"/>
</dbReference>
<dbReference type="InterPro" id="IPR029066">
    <property type="entry name" value="PLP-binding_barrel"/>
</dbReference>
<dbReference type="InterPro" id="IPR001608">
    <property type="entry name" value="Ala_racemase_N"/>
</dbReference>
<dbReference type="InterPro" id="IPR020622">
    <property type="entry name" value="Ala_racemase_pyridoxalP-BS"/>
</dbReference>
<dbReference type="PANTHER" id="PTHR30511:SF0">
    <property type="entry name" value="ALANINE RACEMASE, CATABOLIC-RELATED"/>
    <property type="match status" value="1"/>
</dbReference>